<keyword evidence="3" id="KW-0732">Signal</keyword>
<dbReference type="SUPFAM" id="SSF53474">
    <property type="entry name" value="alpha/beta-Hydrolases"/>
    <property type="match status" value="1"/>
</dbReference>
<evidence type="ECO:0000256" key="3">
    <source>
        <dbReference type="SAM" id="SignalP"/>
    </source>
</evidence>
<dbReference type="Proteomes" id="UP001172155">
    <property type="component" value="Unassembled WGS sequence"/>
</dbReference>
<dbReference type="AlphaFoldDB" id="A0AA40F8T3"/>
<dbReference type="SMART" id="SM01110">
    <property type="entry name" value="Cutinase"/>
    <property type="match status" value="1"/>
</dbReference>
<feature type="chain" id="PRO_5041211287" evidence="3">
    <location>
        <begin position="19"/>
        <end position="233"/>
    </location>
</feature>
<gene>
    <name evidence="4" type="ORF">B0T18DRAFT_313706</name>
</gene>
<accession>A0AA40F8T3</accession>
<dbReference type="InterPro" id="IPR029058">
    <property type="entry name" value="AB_hydrolase_fold"/>
</dbReference>
<evidence type="ECO:0000313" key="5">
    <source>
        <dbReference type="Proteomes" id="UP001172155"/>
    </source>
</evidence>
<proteinExistence type="predicted"/>
<feature type="signal peptide" evidence="3">
    <location>
        <begin position="1"/>
        <end position="18"/>
    </location>
</feature>
<keyword evidence="5" id="KW-1185">Reference proteome</keyword>
<evidence type="ECO:0000256" key="1">
    <source>
        <dbReference type="ARBA" id="ARBA00022801"/>
    </source>
</evidence>
<comment type="caution">
    <text evidence="4">The sequence shown here is derived from an EMBL/GenBank/DDBJ whole genome shotgun (WGS) entry which is preliminary data.</text>
</comment>
<keyword evidence="2" id="KW-1015">Disulfide bond</keyword>
<dbReference type="Gene3D" id="3.40.50.1820">
    <property type="entry name" value="alpha/beta hydrolase"/>
    <property type="match status" value="1"/>
</dbReference>
<dbReference type="PANTHER" id="PTHR33630">
    <property type="entry name" value="CUTINASE RV1984C-RELATED-RELATED"/>
    <property type="match status" value="1"/>
</dbReference>
<organism evidence="4 5">
    <name type="scientific">Schizothecium vesticola</name>
    <dbReference type="NCBI Taxonomy" id="314040"/>
    <lineage>
        <taxon>Eukaryota</taxon>
        <taxon>Fungi</taxon>
        <taxon>Dikarya</taxon>
        <taxon>Ascomycota</taxon>
        <taxon>Pezizomycotina</taxon>
        <taxon>Sordariomycetes</taxon>
        <taxon>Sordariomycetidae</taxon>
        <taxon>Sordariales</taxon>
        <taxon>Schizotheciaceae</taxon>
        <taxon>Schizothecium</taxon>
    </lineage>
</organism>
<dbReference type="Pfam" id="PF01083">
    <property type="entry name" value="Cutinase"/>
    <property type="match status" value="1"/>
</dbReference>
<dbReference type="EMBL" id="JAUKUD010000001">
    <property type="protein sequence ID" value="KAK0753342.1"/>
    <property type="molecule type" value="Genomic_DNA"/>
</dbReference>
<dbReference type="InterPro" id="IPR000675">
    <property type="entry name" value="Cutinase/axe"/>
</dbReference>
<name>A0AA40F8T3_9PEZI</name>
<keyword evidence="1" id="KW-0378">Hydrolase</keyword>
<evidence type="ECO:0000256" key="2">
    <source>
        <dbReference type="ARBA" id="ARBA00023157"/>
    </source>
</evidence>
<sequence>MTPLRSLLALAAVVHAAALQLPRQSSAACPAIQIFGARETLTPQGFGSAITVIQLIQAQFPGNATTVAEEIIYPAAGADPDDYAQSMAAGVAAVVRQTTAFSARCPDSIIVMHGYSQGAQIIDNAFCGGPDLPSITSSGRLVTAAVASHTAAIILMGNPRHVDGLPFNVGNATEPGFAARPAGFACAEFEDRIQAYCDARDPFCAKGDDADVHQGYGTQFGREALAFVVAALG</sequence>
<reference evidence="4" key="1">
    <citation type="submission" date="2023-06" db="EMBL/GenBank/DDBJ databases">
        <title>Genome-scale phylogeny and comparative genomics of the fungal order Sordariales.</title>
        <authorList>
            <consortium name="Lawrence Berkeley National Laboratory"/>
            <person name="Hensen N."/>
            <person name="Bonometti L."/>
            <person name="Westerberg I."/>
            <person name="Brannstrom I.O."/>
            <person name="Guillou S."/>
            <person name="Cros-Aarteil S."/>
            <person name="Calhoun S."/>
            <person name="Haridas S."/>
            <person name="Kuo A."/>
            <person name="Mondo S."/>
            <person name="Pangilinan J."/>
            <person name="Riley R."/>
            <person name="LaButti K."/>
            <person name="Andreopoulos B."/>
            <person name="Lipzen A."/>
            <person name="Chen C."/>
            <person name="Yanf M."/>
            <person name="Daum C."/>
            <person name="Ng V."/>
            <person name="Clum A."/>
            <person name="Steindorff A."/>
            <person name="Ohm R."/>
            <person name="Martin F."/>
            <person name="Silar P."/>
            <person name="Natvig D."/>
            <person name="Lalanne C."/>
            <person name="Gautier V."/>
            <person name="Ament-velasquez S.L."/>
            <person name="Kruys A."/>
            <person name="Hutchinson M.I."/>
            <person name="Powell A.J."/>
            <person name="Barry K."/>
            <person name="Miller A.N."/>
            <person name="Grigoriev I.V."/>
            <person name="Debuchy R."/>
            <person name="Gladieux P."/>
            <person name="Thoren M.H."/>
            <person name="Johannesson H."/>
        </authorList>
    </citation>
    <scope>NUCLEOTIDE SEQUENCE</scope>
    <source>
        <strain evidence="4">SMH3187-1</strain>
    </source>
</reference>
<evidence type="ECO:0000313" key="4">
    <source>
        <dbReference type="EMBL" id="KAK0753342.1"/>
    </source>
</evidence>
<dbReference type="GO" id="GO:0052689">
    <property type="term" value="F:carboxylic ester hydrolase activity"/>
    <property type="evidence" value="ECO:0007669"/>
    <property type="project" value="UniProtKB-ARBA"/>
</dbReference>
<dbReference type="PANTHER" id="PTHR33630:SF13">
    <property type="entry name" value="ACETYLXYLAN ESTERASE"/>
    <property type="match status" value="1"/>
</dbReference>
<protein>
    <submittedName>
        <fullName evidence="4">Cutinase</fullName>
    </submittedName>
</protein>